<dbReference type="InterPro" id="IPR018211">
    <property type="entry name" value="ADH_Fe_CS"/>
</dbReference>
<sequence length="416" mass="44844">MGEYLEVDTERHHFKLKDGFVEGVPMTVNDAFNFNHKTRICFGPGVIGSIGGETKKYGDRVLIVCDSGVKQAGIVAKVTSRLDQAGLKYSLFDEVMPNPRDTGCIEAAETGTAFGANVLIGIGGGSAMDTAKAANVLMTNGGDLQTWSEIRKFKNSVLPLICVPTTSGTGSEVTFEAVITNTKTHQKISISDGSVLAPELAIMDPELTLTVPPIVTASTGMDALTHALEAYTCKYSHPLSDGLAVYAMRKIAHSIETAVREGTDLKARSDMMVGSLMAGMAFTNSYVGSVHSIAEVIGGYYDTPHGIANSIFLPIVTRYNMVADPKKHAVVARCLGIETQNMSDIEASQKGVEKIFKLNDVLGIPKFKDVDGVNLENFDTIAADCVKHNCTKANARDIGYEEYLILLKKAYDNERR</sequence>
<dbReference type="CDD" id="cd08551">
    <property type="entry name" value="Fe-ADH"/>
    <property type="match status" value="1"/>
</dbReference>
<dbReference type="FunFam" id="3.40.50.1970:FF:000003">
    <property type="entry name" value="Alcohol dehydrogenase, iron-containing"/>
    <property type="match status" value="1"/>
</dbReference>
<dbReference type="PANTHER" id="PTHR11496">
    <property type="entry name" value="ALCOHOL DEHYDROGENASE"/>
    <property type="match status" value="1"/>
</dbReference>
<dbReference type="GO" id="GO:0046872">
    <property type="term" value="F:metal ion binding"/>
    <property type="evidence" value="ECO:0007669"/>
    <property type="project" value="InterPro"/>
</dbReference>
<evidence type="ECO:0000256" key="1">
    <source>
        <dbReference type="ARBA" id="ARBA00001962"/>
    </source>
</evidence>
<dbReference type="InterPro" id="IPR056798">
    <property type="entry name" value="ADH_Fe_C"/>
</dbReference>
<dbReference type="Proteomes" id="UP000425960">
    <property type="component" value="Chromosome"/>
</dbReference>
<dbReference type="Pfam" id="PF00465">
    <property type="entry name" value="Fe-ADH"/>
    <property type="match status" value="1"/>
</dbReference>
<evidence type="ECO:0000313" key="8">
    <source>
        <dbReference type="Proteomes" id="UP000425960"/>
    </source>
</evidence>
<comment type="similarity">
    <text evidence="2">Belongs to the iron-containing alcohol dehydrogenase family.</text>
</comment>
<evidence type="ECO:0000259" key="6">
    <source>
        <dbReference type="Pfam" id="PF25137"/>
    </source>
</evidence>
<evidence type="ECO:0000256" key="3">
    <source>
        <dbReference type="ARBA" id="ARBA00023002"/>
    </source>
</evidence>
<dbReference type="PROSITE" id="PS00913">
    <property type="entry name" value="ADH_IRON_1"/>
    <property type="match status" value="1"/>
</dbReference>
<feature type="domain" description="Alcohol dehydrogenase iron-type/glycerol dehydrogenase GldA" evidence="5">
    <location>
        <begin position="38"/>
        <end position="205"/>
    </location>
</feature>
<dbReference type="FunFam" id="1.20.1090.10:FF:000001">
    <property type="entry name" value="Aldehyde-alcohol dehydrogenase"/>
    <property type="match status" value="1"/>
</dbReference>
<dbReference type="AlphaFoldDB" id="A0A5K7ZUC9"/>
<dbReference type="Gene3D" id="1.20.1090.10">
    <property type="entry name" value="Dehydroquinate synthase-like - alpha domain"/>
    <property type="match status" value="1"/>
</dbReference>
<accession>A0A5K7ZUC9</accession>
<dbReference type="InterPro" id="IPR001670">
    <property type="entry name" value="ADH_Fe/GldA"/>
</dbReference>
<dbReference type="GO" id="GO:0004022">
    <property type="term" value="F:alcohol dehydrogenase (NAD+) activity"/>
    <property type="evidence" value="ECO:0007669"/>
    <property type="project" value="TreeGrafter"/>
</dbReference>
<evidence type="ECO:0000259" key="5">
    <source>
        <dbReference type="Pfam" id="PF00465"/>
    </source>
</evidence>
<protein>
    <submittedName>
        <fullName evidence="7">Alcohol dehydrogenase</fullName>
    </submittedName>
</protein>
<dbReference type="Pfam" id="PF25137">
    <property type="entry name" value="ADH_Fe_C"/>
    <property type="match status" value="1"/>
</dbReference>
<dbReference type="Gene3D" id="3.40.50.1970">
    <property type="match status" value="1"/>
</dbReference>
<keyword evidence="3" id="KW-0560">Oxidoreductase</keyword>
<dbReference type="SUPFAM" id="SSF56796">
    <property type="entry name" value="Dehydroquinate synthase-like"/>
    <property type="match status" value="1"/>
</dbReference>
<keyword evidence="4" id="KW-0520">NAD</keyword>
<dbReference type="InterPro" id="IPR039697">
    <property type="entry name" value="Alcohol_dehydrogenase_Fe"/>
</dbReference>
<organism evidence="7 8">
    <name type="scientific">Desulfosarcina ovata subsp. sediminis</name>
    <dbReference type="NCBI Taxonomy" id="885957"/>
    <lineage>
        <taxon>Bacteria</taxon>
        <taxon>Pseudomonadati</taxon>
        <taxon>Thermodesulfobacteriota</taxon>
        <taxon>Desulfobacteria</taxon>
        <taxon>Desulfobacterales</taxon>
        <taxon>Desulfosarcinaceae</taxon>
        <taxon>Desulfosarcina</taxon>
    </lineage>
</organism>
<dbReference type="PANTHER" id="PTHR11496:SF102">
    <property type="entry name" value="ALCOHOL DEHYDROGENASE 4"/>
    <property type="match status" value="1"/>
</dbReference>
<comment type="cofactor">
    <cofactor evidence="1">
        <name>Fe cation</name>
        <dbReference type="ChEBI" id="CHEBI:24875"/>
    </cofactor>
</comment>
<name>A0A5K7ZUC9_9BACT</name>
<gene>
    <name evidence="7" type="ORF">DSCO28_43740</name>
</gene>
<evidence type="ECO:0000256" key="4">
    <source>
        <dbReference type="ARBA" id="ARBA00023027"/>
    </source>
</evidence>
<proteinExistence type="inferred from homology"/>
<evidence type="ECO:0000256" key="2">
    <source>
        <dbReference type="ARBA" id="ARBA00007358"/>
    </source>
</evidence>
<reference evidence="7 8" key="1">
    <citation type="submission" date="2019-11" db="EMBL/GenBank/DDBJ databases">
        <title>Comparative genomics of hydrocarbon-degrading Desulfosarcina strains.</title>
        <authorList>
            <person name="Watanabe M."/>
            <person name="Kojima H."/>
            <person name="Fukui M."/>
        </authorList>
    </citation>
    <scope>NUCLEOTIDE SEQUENCE [LARGE SCALE GENOMIC DNA]</scope>
    <source>
        <strain evidence="7 8">28bB2T</strain>
    </source>
</reference>
<feature type="domain" description="Fe-containing alcohol dehydrogenase-like C-terminal" evidence="6">
    <location>
        <begin position="216"/>
        <end position="411"/>
    </location>
</feature>
<dbReference type="KEGG" id="dov:DSCO28_43740"/>
<evidence type="ECO:0000313" key="7">
    <source>
        <dbReference type="EMBL" id="BBO83808.1"/>
    </source>
</evidence>
<dbReference type="EMBL" id="AP021876">
    <property type="protein sequence ID" value="BBO83808.1"/>
    <property type="molecule type" value="Genomic_DNA"/>
</dbReference>